<evidence type="ECO:0000256" key="2">
    <source>
        <dbReference type="ARBA" id="ARBA00022573"/>
    </source>
</evidence>
<dbReference type="RefSeq" id="WP_046108335.1">
    <property type="nucleotide sequence ID" value="NZ_JZEX01000090.1"/>
</dbReference>
<dbReference type="Proteomes" id="UP000033632">
    <property type="component" value="Unassembled WGS sequence"/>
</dbReference>
<evidence type="ECO:0000313" key="4">
    <source>
        <dbReference type="EMBL" id="KKB12074.1"/>
    </source>
</evidence>
<dbReference type="GO" id="GO:0009236">
    <property type="term" value="P:cobalamin biosynthetic process"/>
    <property type="evidence" value="ECO:0007669"/>
    <property type="project" value="UniProtKB-UniPathway"/>
</dbReference>
<dbReference type="InterPro" id="IPR003723">
    <property type="entry name" value="Precorrin-6x_reduct"/>
</dbReference>
<dbReference type="PATRIC" id="fig|443610.3.peg.4431"/>
<keyword evidence="2" id="KW-0169">Cobalamin biosynthesis</keyword>
<dbReference type="PANTHER" id="PTHR36925">
    <property type="entry name" value="COBALT-PRECORRIN-6A REDUCTASE"/>
    <property type="match status" value="1"/>
</dbReference>
<dbReference type="STRING" id="443610.VE25_09270"/>
<organism evidence="4 5">
    <name type="scientific">Devosia geojensis</name>
    <dbReference type="NCBI Taxonomy" id="443610"/>
    <lineage>
        <taxon>Bacteria</taxon>
        <taxon>Pseudomonadati</taxon>
        <taxon>Pseudomonadota</taxon>
        <taxon>Alphaproteobacteria</taxon>
        <taxon>Hyphomicrobiales</taxon>
        <taxon>Devosiaceae</taxon>
        <taxon>Devosia</taxon>
    </lineage>
</organism>
<keyword evidence="3" id="KW-0560">Oxidoreductase</keyword>
<dbReference type="Pfam" id="PF02571">
    <property type="entry name" value="CbiJ"/>
    <property type="match status" value="1"/>
</dbReference>
<dbReference type="NCBIfam" id="NF005968">
    <property type="entry name" value="PRK08057.1-2"/>
    <property type="match status" value="1"/>
</dbReference>
<dbReference type="UniPathway" id="UPA00148"/>
<dbReference type="OrthoDB" id="5183775at2"/>
<sequence length="241" mass="25511">MRILILGGTAEARALAGRLVGMGHEVVTSLAGRTQTPKLPQGNVRVGGFGGIAGLETYLRAAHIERVVDATHPYAGTISANAVAAARGSGIPLVRLMRPAWEPEMGERWTMVESFSEAAAALPAGARVLVTTGHAELGRFLERNDCRLVVRLIERPGEPVPGHAKLILARPPYTLADELALMRGEAITHLVSKNSGGEQTRAKLEAARQLGIEVVMIARPAYGPAREVANVEDAIAALELA</sequence>
<accession>A0A0F5FT94</accession>
<comment type="caution">
    <text evidence="4">The sequence shown here is derived from an EMBL/GenBank/DDBJ whole genome shotgun (WGS) entry which is preliminary data.</text>
</comment>
<gene>
    <name evidence="4" type="ORF">VE25_09270</name>
</gene>
<reference evidence="4 5" key="1">
    <citation type="submission" date="2015-03" db="EMBL/GenBank/DDBJ databases">
        <authorList>
            <person name="Hassan Y.I."/>
            <person name="Lepp D."/>
            <person name="Li X.-Z."/>
            <person name="Zhou T."/>
        </authorList>
    </citation>
    <scope>NUCLEOTIDE SEQUENCE [LARGE SCALE GENOMIC DNA]</scope>
    <source>
        <strain evidence="4 5">BD-c194</strain>
    </source>
</reference>
<dbReference type="GO" id="GO:0016994">
    <property type="term" value="F:precorrin-6A reductase activity"/>
    <property type="evidence" value="ECO:0007669"/>
    <property type="project" value="InterPro"/>
</dbReference>
<evidence type="ECO:0008006" key="6">
    <source>
        <dbReference type="Google" id="ProtNLM"/>
    </source>
</evidence>
<dbReference type="PANTHER" id="PTHR36925:SF1">
    <property type="entry name" value="COBALT-PRECORRIN-6A REDUCTASE"/>
    <property type="match status" value="1"/>
</dbReference>
<dbReference type="PROSITE" id="PS51014">
    <property type="entry name" value="COBK_CBIJ"/>
    <property type="match status" value="1"/>
</dbReference>
<protein>
    <recommendedName>
        <fullName evidence="6">Cobalt-precorrin-6X reductase</fullName>
    </recommendedName>
</protein>
<proteinExistence type="predicted"/>
<name>A0A0F5FT94_9HYPH</name>
<evidence type="ECO:0000256" key="3">
    <source>
        <dbReference type="ARBA" id="ARBA00023002"/>
    </source>
</evidence>
<comment type="pathway">
    <text evidence="1">Cofactor biosynthesis; adenosylcobalamin biosynthesis.</text>
</comment>
<evidence type="ECO:0000313" key="5">
    <source>
        <dbReference type="Proteomes" id="UP000033632"/>
    </source>
</evidence>
<dbReference type="NCBIfam" id="TIGR00715">
    <property type="entry name" value="precor6x_red"/>
    <property type="match status" value="1"/>
</dbReference>
<dbReference type="EMBL" id="JZEX01000090">
    <property type="protein sequence ID" value="KKB12074.1"/>
    <property type="molecule type" value="Genomic_DNA"/>
</dbReference>
<keyword evidence="5" id="KW-1185">Reference proteome</keyword>
<evidence type="ECO:0000256" key="1">
    <source>
        <dbReference type="ARBA" id="ARBA00004953"/>
    </source>
</evidence>
<dbReference type="AlphaFoldDB" id="A0A0F5FT94"/>